<dbReference type="InterPro" id="IPR002821">
    <property type="entry name" value="Hydantoinase_A"/>
</dbReference>
<feature type="domain" description="Hydantoinase A/oxoprolinase" evidence="2">
    <location>
        <begin position="245"/>
        <end position="541"/>
    </location>
</feature>
<dbReference type="Proteomes" id="UP001174694">
    <property type="component" value="Unassembled WGS sequence"/>
</dbReference>
<dbReference type="GO" id="GO:0006749">
    <property type="term" value="P:glutathione metabolic process"/>
    <property type="evidence" value="ECO:0007669"/>
    <property type="project" value="TreeGrafter"/>
</dbReference>
<dbReference type="InterPro" id="IPR003692">
    <property type="entry name" value="Hydantoinase_B"/>
</dbReference>
<protein>
    <submittedName>
        <fullName evidence="6">5-oxoprolinase</fullName>
    </submittedName>
</protein>
<keyword evidence="7" id="KW-1185">Reference proteome</keyword>
<dbReference type="InterPro" id="IPR049517">
    <property type="entry name" value="ACX-like_C"/>
</dbReference>
<dbReference type="PANTHER" id="PTHR11365">
    <property type="entry name" value="5-OXOPROLINASE RELATED"/>
    <property type="match status" value="1"/>
</dbReference>
<accession>A0AA38VEN5</accession>
<dbReference type="Pfam" id="PF01968">
    <property type="entry name" value="Hydantoinase_A"/>
    <property type="match status" value="1"/>
</dbReference>
<dbReference type="PANTHER" id="PTHR11365:SF26">
    <property type="entry name" value="5-OXOPROLINASE"/>
    <property type="match status" value="1"/>
</dbReference>
<evidence type="ECO:0000313" key="6">
    <source>
        <dbReference type="EMBL" id="KAJ9144660.1"/>
    </source>
</evidence>
<evidence type="ECO:0000259" key="2">
    <source>
        <dbReference type="Pfam" id="PF01968"/>
    </source>
</evidence>
<feature type="domain" description="Acetophenone carboxylase-like C-terminal" evidence="5">
    <location>
        <begin position="661"/>
        <end position="732"/>
    </location>
</feature>
<feature type="domain" description="Hydantoinase/oxoprolinase N-terminal" evidence="4">
    <location>
        <begin position="8"/>
        <end position="225"/>
    </location>
</feature>
<proteinExistence type="inferred from homology"/>
<dbReference type="Pfam" id="PF02538">
    <property type="entry name" value="Hydantoinase_B"/>
    <property type="match status" value="1"/>
</dbReference>
<feature type="domain" description="Hydantoinase B/oxoprolinase" evidence="3">
    <location>
        <begin position="761"/>
        <end position="1290"/>
    </location>
</feature>
<evidence type="ECO:0000313" key="7">
    <source>
        <dbReference type="Proteomes" id="UP001174694"/>
    </source>
</evidence>
<gene>
    <name evidence="6" type="ORF">NKR23_g5922</name>
</gene>
<dbReference type="EMBL" id="JANBVO010000016">
    <property type="protein sequence ID" value="KAJ9144660.1"/>
    <property type="molecule type" value="Genomic_DNA"/>
</dbReference>
<dbReference type="GO" id="GO:0005829">
    <property type="term" value="C:cytosol"/>
    <property type="evidence" value="ECO:0007669"/>
    <property type="project" value="TreeGrafter"/>
</dbReference>
<dbReference type="InterPro" id="IPR045079">
    <property type="entry name" value="Oxoprolinase-like"/>
</dbReference>
<evidence type="ECO:0000256" key="1">
    <source>
        <dbReference type="ARBA" id="ARBA00010403"/>
    </source>
</evidence>
<evidence type="ECO:0000259" key="4">
    <source>
        <dbReference type="Pfam" id="PF05378"/>
    </source>
</evidence>
<comment type="similarity">
    <text evidence="1">Belongs to the oxoprolinase family.</text>
</comment>
<dbReference type="Pfam" id="PF05378">
    <property type="entry name" value="Hydant_A_N"/>
    <property type="match status" value="1"/>
</dbReference>
<dbReference type="Pfam" id="PF19278">
    <property type="entry name" value="Hydant_A_C"/>
    <property type="match status" value="1"/>
</dbReference>
<dbReference type="GO" id="GO:0017168">
    <property type="term" value="F:5-oxoprolinase (ATP-hydrolyzing) activity"/>
    <property type="evidence" value="ECO:0007669"/>
    <property type="project" value="TreeGrafter"/>
</dbReference>
<evidence type="ECO:0000259" key="3">
    <source>
        <dbReference type="Pfam" id="PF02538"/>
    </source>
</evidence>
<sequence>MPSKSGIRISIDRGGTFTDVIATGVPGQDDAVVLKLLSEDPANYADAPIEGIRRVLSLATGQDLPRGAPLDTSSIESIRMGTTVATNALLQRRGARCALIITRGFGDLLAIGTQSRPDIFALAVRKAGMLYERVVEVDERVTMEDFSENRRPDPETLWRALETPDVVRCDSGDIVRILQRLDLDKVKPDLQTLKDDGIESIAIVFAHSYAFPDHERAVAQLARDMGFSFCSLSSELSPSIKIVSRGLSATADAYLTPVTKTYIDGFRSGFQGSLEGTDSVRCDFMMSDGGLTSWKSFSGVKAILSGPAGGYVGFAKTSYSDIDGRPVIGFDMGGTSTDVSRFGGSYEHVFESTTAGITLQTPQLDINTVAAGGGSILTCRNGLFCVGPESAGAHPGPACYRKGGPLAVTDANLLLGRLLPEYFPAIFGPQENLPLDIEATRKLFNAMAAQVKEETGQDMTSEEVALGFIDVANETMARPIRALTQARGYEPSAHRLAVFGGAGGQHACDMGRLIDINSVIIHKYSSILSAYGMDLAEVTDEQQAPASEIYSEATLSRLQARAAGLREKVARNLQDQGIPETLIETALFLSMRFQGTDTNLMIEEPFDGDFATVFKHEFKREFTYLPDSRDILIDGIRVRGKSKSQILGTLTPFEEMTAVRERALEQHQPEPVKTSRVYFKDLGWTETPVYILDRLVMGARIPGPALIIDKTQTILVQPQCIANVFSKHIVIDIDTATIATEAPAPLIETAEAVPARSRKVDPVLLSVFGHRFMSIAEQMGHTLQKTCVSVAIKERLDFSCALFDSNGGLCANAPHVPVHLGSMQGSIQFQHALHSKTLRPGDVLVTNHPLAGGTHLPDITVISPAFDSEGKEILFYVASRAHHLDIGGLAGNSMHPDAKELWEEGAAVMSFKLLSRGVFDEEGITKILIDEPGQYPGCYGSRHLSDNLSDLRAQVAANVRGVSLLTDLIKEYGVDTVQFYMGAIQATAEASVRQYLKDTAARAGSILEDVDYFDDGSKIHLKVTIDPETGGATFDFTGTSPEVHGNSNAPRSITMSAAIYSLRCLIGSDIPMNQGVLAPISIKLPEQCIINPSEDAAVSTGNALTSQRLVDVILKTFGAVSGSQGCMNCLGMLGGPRPDGGFDYAYGETVCGKNGAGPTWDGSAVPTQTHMTNTRATDIEVLEKRYPLVMREFSIRRGSGGAGLHRGGNGATRVFEAREPLVFSFMSERRVNPPYSLAGGKPGERGLNLWVKKNKAGKLRTINLGPRSMFTLQPGERFIINTPGGGGWGKLGESDKAVESEEHWIQKNYPRAAGSVAAWKELQDGQ</sequence>
<organism evidence="6 7">
    <name type="scientific">Pleurostoma richardsiae</name>
    <dbReference type="NCBI Taxonomy" id="41990"/>
    <lineage>
        <taxon>Eukaryota</taxon>
        <taxon>Fungi</taxon>
        <taxon>Dikarya</taxon>
        <taxon>Ascomycota</taxon>
        <taxon>Pezizomycotina</taxon>
        <taxon>Sordariomycetes</taxon>
        <taxon>Sordariomycetidae</taxon>
        <taxon>Calosphaeriales</taxon>
        <taxon>Pleurostomataceae</taxon>
        <taxon>Pleurostoma</taxon>
    </lineage>
</organism>
<name>A0AA38VEN5_9PEZI</name>
<comment type="caution">
    <text evidence="6">The sequence shown here is derived from an EMBL/GenBank/DDBJ whole genome shotgun (WGS) entry which is preliminary data.</text>
</comment>
<dbReference type="InterPro" id="IPR008040">
    <property type="entry name" value="Hydant_A_N"/>
</dbReference>
<reference evidence="6" key="1">
    <citation type="submission" date="2022-07" db="EMBL/GenBank/DDBJ databases">
        <title>Fungi with potential for degradation of polypropylene.</title>
        <authorList>
            <person name="Gostincar C."/>
        </authorList>
    </citation>
    <scope>NUCLEOTIDE SEQUENCE</scope>
    <source>
        <strain evidence="6">EXF-13308</strain>
    </source>
</reference>
<evidence type="ECO:0000259" key="5">
    <source>
        <dbReference type="Pfam" id="PF19278"/>
    </source>
</evidence>